<dbReference type="AlphaFoldDB" id="A0A1H4E2Y3"/>
<name>A0A1H4E2Y3_9FIRM</name>
<dbReference type="OrthoDB" id="5176171at2"/>
<dbReference type="CDD" id="cd05403">
    <property type="entry name" value="NT_KNTase_like"/>
    <property type="match status" value="1"/>
</dbReference>
<evidence type="ECO:0000313" key="2">
    <source>
        <dbReference type="EMBL" id="SEA79383.1"/>
    </source>
</evidence>
<dbReference type="RefSeq" id="WP_090309510.1">
    <property type="nucleotide sequence ID" value="NZ_FNRK01000031.1"/>
</dbReference>
<dbReference type="InterPro" id="IPR041633">
    <property type="entry name" value="Polbeta"/>
</dbReference>
<dbReference type="InterPro" id="IPR052930">
    <property type="entry name" value="TA_antitoxin_MntA"/>
</dbReference>
<evidence type="ECO:0000259" key="1">
    <source>
        <dbReference type="Pfam" id="PF18765"/>
    </source>
</evidence>
<evidence type="ECO:0000313" key="3">
    <source>
        <dbReference type="Proteomes" id="UP000199394"/>
    </source>
</evidence>
<accession>A0A1H4E2Y3</accession>
<gene>
    <name evidence="2" type="ORF">SAMN04515656_13124</name>
</gene>
<organism evidence="2 3">
    <name type="scientific">Eubacterium aggregans</name>
    <dbReference type="NCBI Taxonomy" id="81409"/>
    <lineage>
        <taxon>Bacteria</taxon>
        <taxon>Bacillati</taxon>
        <taxon>Bacillota</taxon>
        <taxon>Clostridia</taxon>
        <taxon>Eubacteriales</taxon>
        <taxon>Eubacteriaceae</taxon>
        <taxon>Eubacterium</taxon>
    </lineage>
</organism>
<dbReference type="SUPFAM" id="SSF81301">
    <property type="entry name" value="Nucleotidyltransferase"/>
    <property type="match status" value="1"/>
</dbReference>
<dbReference type="Gene3D" id="3.30.460.10">
    <property type="entry name" value="Beta Polymerase, domain 2"/>
    <property type="match status" value="1"/>
</dbReference>
<dbReference type="Proteomes" id="UP000199394">
    <property type="component" value="Unassembled WGS sequence"/>
</dbReference>
<keyword evidence="3" id="KW-1185">Reference proteome</keyword>
<dbReference type="EMBL" id="FNRK01000031">
    <property type="protein sequence ID" value="SEA79383.1"/>
    <property type="molecule type" value="Genomic_DNA"/>
</dbReference>
<dbReference type="STRING" id="81409.SAMN04515656_13124"/>
<dbReference type="PANTHER" id="PTHR43852">
    <property type="entry name" value="NUCLEOTIDYLTRANSFERASE"/>
    <property type="match status" value="1"/>
</dbReference>
<sequence length="101" mass="11080">MKIKDIRQGVTEIAPLFAVKRIDLFGSYASASDQSESDIDLLVEFDTPAVSLLTLSKLQSDLEARLKKDVDLIHAPLPPDALIQIGKVIPLYESSGRTDIN</sequence>
<protein>
    <recommendedName>
        <fullName evidence="1">Polymerase beta nucleotidyltransferase domain-containing protein</fullName>
    </recommendedName>
</protein>
<feature type="domain" description="Polymerase beta nucleotidyltransferase" evidence="1">
    <location>
        <begin position="18"/>
        <end position="75"/>
    </location>
</feature>
<dbReference type="InterPro" id="IPR043519">
    <property type="entry name" value="NT_sf"/>
</dbReference>
<dbReference type="Pfam" id="PF18765">
    <property type="entry name" value="Polbeta"/>
    <property type="match status" value="1"/>
</dbReference>
<proteinExistence type="predicted"/>
<reference evidence="2 3" key="1">
    <citation type="submission" date="2016-10" db="EMBL/GenBank/DDBJ databases">
        <authorList>
            <person name="de Groot N.N."/>
        </authorList>
    </citation>
    <scope>NUCLEOTIDE SEQUENCE [LARGE SCALE GENOMIC DNA]</scope>
    <source>
        <strain evidence="2 3">SR12</strain>
    </source>
</reference>
<dbReference type="PANTHER" id="PTHR43852:SF2">
    <property type="entry name" value="PROTEIN ADENYLYLTRANSFERASE MNTA"/>
    <property type="match status" value="1"/>
</dbReference>